<dbReference type="Gene3D" id="2.60.40.10">
    <property type="entry name" value="Immunoglobulins"/>
    <property type="match status" value="8"/>
</dbReference>
<sequence length="1249" mass="137614">MPSDNPGPIRRGNSLPGAPDVRIARPASSAGRPGREWGGGQPRVLCALDPHGRRSSSRPPLVALALRTEIVAAMLGQTSLRVPQSHGAPARGPPLPARRLPPSASNRVISRGVQGGTATAGGTEHERDACFSTLALARAISNWGGGVDPLRDVLASTVTRRLIVDLDLEEGRYDLTISRATYERDNGMFECRVKEAGTGSDLHTTTVNLTVLIPPGSPRVNPEAPTATEGQQIDLVCSSQGGSPDPQIIWYRSGSEQKLYSVLKPGGGRDFPTTSVLTITPGKDDDGAQYRCVVWNRALTDDEKMESTVTLSVNYYPRITIGPENPLRVELEHSATLTCTADAKPAVSNVRWTRAGRFIDTHNTLVMERISLEDAGRYVCQADNGLGRLREAEVTLDVQYGPRVAVMSSKDVDESEDIMITCNVTANPAPVTIEWLKEGDDSFRQNGDILRLNRVSAQNQGNYICRAVNILNPTGGEPSDRIGNATVAVRVRHAPGKTFITPAEPIAVQGEQSTLTCGADPPGWPMPTYRWWRDGTDSPLTLGVNYTIPRASLSEEGTYYCQPSNRLGKGTPASVHVRVYQPPRILENLPESAIHRISKTDLSLTCRAQGKPQPSIRWLKDGVELNASDGLYDILVEQSRNQNAAYTVQSTLQFRGPRRYDNQLLPIDRGTYQCVFKNDVREVSSSQLLRIEHSPITVHKANKVAYDLGEDARVECRMQAYPQPTFQWSLDSNFIDEDGAHYTTNHTALGDDVYASVLTVLGVTKADYGSYTCKGMNNMGEHKTIITLQEKGRPEHPKNLRVITRGTDFINLAWDESFNGGFPDTIFHVRAEAMSGEITSHDCQTQNPCVIQPLQQQTRFKLQVKASNIKGDSDFSDPLETMTLVNVETIPKPEEVFLERTNNILSFKVLPTSLMLQAQVEVQDVETEEWIPMEELVPIQSDNHGEVALGDTAPNEVRIKFCSVFIEDSCGNYQTARKVDYLPPIPSQSMSMQYMVAIIIGCVVFVAIVALVFICCCCRRRNSKLKNKTADMEVSHRGVVAQQGLDGSMDTGLDDPSKTGIYSSQQYHNYNQNGHVNNAHNNNGMGFMDNSYSNSNNGGSVNSQDSLWQVKGHGDPQMGSHMVQDPRSYQYDPMIHGGYGISGYDDYSHYPPASHQGQGMMEDYPGSRGNYMANGDPYAAVQKPRKRADHMDGSYDVSGMPDPYMEQHDQMGAEMNPDNKPQISFDESLESGYSTPNSRNRRIIREIIV</sequence>
<feature type="domain" description="Ig-like" evidence="9">
    <location>
        <begin position="317"/>
        <end position="395"/>
    </location>
</feature>
<keyword evidence="8" id="KW-1133">Transmembrane helix</keyword>
<evidence type="ECO:0000256" key="2">
    <source>
        <dbReference type="ARBA" id="ARBA00022737"/>
    </source>
</evidence>
<dbReference type="InterPro" id="IPR013783">
    <property type="entry name" value="Ig-like_fold"/>
</dbReference>
<feature type="domain" description="Ig-like" evidence="9">
    <location>
        <begin position="695"/>
        <end position="789"/>
    </location>
</feature>
<dbReference type="GO" id="GO:0098609">
    <property type="term" value="P:cell-cell adhesion"/>
    <property type="evidence" value="ECO:0007669"/>
    <property type="project" value="TreeGrafter"/>
</dbReference>
<protein>
    <submittedName>
        <fullName evidence="11">Putative titin</fullName>
    </submittedName>
</protein>
<keyword evidence="5" id="KW-0325">Glycoprotein</keyword>
<evidence type="ECO:0000313" key="12">
    <source>
        <dbReference type="Proteomes" id="UP000283509"/>
    </source>
</evidence>
<keyword evidence="4" id="KW-1015">Disulfide bond</keyword>
<dbReference type="GO" id="GO:0050839">
    <property type="term" value="F:cell adhesion molecule binding"/>
    <property type="evidence" value="ECO:0007669"/>
    <property type="project" value="TreeGrafter"/>
</dbReference>
<proteinExistence type="predicted"/>
<dbReference type="OrthoDB" id="5857426at2759"/>
<evidence type="ECO:0000259" key="9">
    <source>
        <dbReference type="PROSITE" id="PS50835"/>
    </source>
</evidence>
<dbReference type="SMART" id="SM00060">
    <property type="entry name" value="FN3"/>
    <property type="match status" value="1"/>
</dbReference>
<evidence type="ECO:0000256" key="7">
    <source>
        <dbReference type="SAM" id="MobiDB-lite"/>
    </source>
</evidence>
<evidence type="ECO:0000256" key="4">
    <source>
        <dbReference type="ARBA" id="ARBA00023157"/>
    </source>
</evidence>
<evidence type="ECO:0000256" key="1">
    <source>
        <dbReference type="ARBA" id="ARBA00004479"/>
    </source>
</evidence>
<dbReference type="InterPro" id="IPR051275">
    <property type="entry name" value="Cell_adhesion_signaling"/>
</dbReference>
<gene>
    <name evidence="11" type="ORF">C7M84_010725</name>
</gene>
<keyword evidence="6" id="KW-0393">Immunoglobulin domain</keyword>
<dbReference type="InterPro" id="IPR003599">
    <property type="entry name" value="Ig_sub"/>
</dbReference>
<reference evidence="11 12" key="2">
    <citation type="submission" date="2019-01" db="EMBL/GenBank/DDBJ databases">
        <title>The decoding of complex shrimp genome reveals the adaptation for benthos swimmer, frequently molting mechanism and breeding impact on genome.</title>
        <authorList>
            <person name="Sun Y."/>
            <person name="Gao Y."/>
            <person name="Yu Y."/>
        </authorList>
    </citation>
    <scope>NUCLEOTIDE SEQUENCE [LARGE SCALE GENOMIC DNA]</scope>
    <source>
        <tissue evidence="11">Muscle</tissue>
    </source>
</reference>
<dbReference type="Pfam" id="PF00041">
    <property type="entry name" value="fn3"/>
    <property type="match status" value="1"/>
</dbReference>
<dbReference type="GO" id="GO:0005886">
    <property type="term" value="C:plasma membrane"/>
    <property type="evidence" value="ECO:0007669"/>
    <property type="project" value="TreeGrafter"/>
</dbReference>
<comment type="subcellular location">
    <subcellularLocation>
        <location evidence="1">Membrane</location>
        <topology evidence="1">Single-pass type I membrane protein</topology>
    </subcellularLocation>
</comment>
<keyword evidence="2" id="KW-0677">Repeat</keyword>
<dbReference type="Proteomes" id="UP000283509">
    <property type="component" value="Unassembled WGS sequence"/>
</dbReference>
<dbReference type="InterPro" id="IPR003598">
    <property type="entry name" value="Ig_sub2"/>
</dbReference>
<dbReference type="SUPFAM" id="SSF49265">
    <property type="entry name" value="Fibronectin type III"/>
    <property type="match status" value="1"/>
</dbReference>
<feature type="domain" description="Ig-like" evidence="9">
    <location>
        <begin position="495"/>
        <end position="578"/>
    </location>
</feature>
<dbReference type="PROSITE" id="PS50835">
    <property type="entry name" value="IG_LIKE"/>
    <property type="match status" value="6"/>
</dbReference>
<feature type="domain" description="Ig-like" evidence="9">
    <location>
        <begin position="218"/>
        <end position="312"/>
    </location>
</feature>
<evidence type="ECO:0000256" key="8">
    <source>
        <dbReference type="SAM" id="Phobius"/>
    </source>
</evidence>
<dbReference type="EMBL" id="QCYY01002364">
    <property type="protein sequence ID" value="ROT70978.1"/>
    <property type="molecule type" value="Genomic_DNA"/>
</dbReference>
<reference evidence="11 12" key="1">
    <citation type="submission" date="2018-04" db="EMBL/GenBank/DDBJ databases">
        <authorList>
            <person name="Zhang X."/>
            <person name="Yuan J."/>
            <person name="Li F."/>
            <person name="Xiang J."/>
        </authorList>
    </citation>
    <scope>NUCLEOTIDE SEQUENCE [LARGE SCALE GENOMIC DNA]</scope>
    <source>
        <tissue evidence="11">Muscle</tissue>
    </source>
</reference>
<dbReference type="PROSITE" id="PS50853">
    <property type="entry name" value="FN3"/>
    <property type="match status" value="1"/>
</dbReference>
<feature type="region of interest" description="Disordered" evidence="7">
    <location>
        <begin position="81"/>
        <end position="124"/>
    </location>
</feature>
<keyword evidence="3 8" id="KW-0472">Membrane</keyword>
<dbReference type="InterPro" id="IPR003961">
    <property type="entry name" value="FN3_dom"/>
</dbReference>
<dbReference type="AlphaFoldDB" id="A0A423T416"/>
<dbReference type="InterPro" id="IPR036179">
    <property type="entry name" value="Ig-like_dom_sf"/>
</dbReference>
<dbReference type="InterPro" id="IPR007110">
    <property type="entry name" value="Ig-like_dom"/>
</dbReference>
<dbReference type="GO" id="GO:0005911">
    <property type="term" value="C:cell-cell junction"/>
    <property type="evidence" value="ECO:0007669"/>
    <property type="project" value="TreeGrafter"/>
</dbReference>
<evidence type="ECO:0000256" key="5">
    <source>
        <dbReference type="ARBA" id="ARBA00023180"/>
    </source>
</evidence>
<evidence type="ECO:0000313" key="11">
    <source>
        <dbReference type="EMBL" id="ROT70978.1"/>
    </source>
</evidence>
<name>A0A423T416_PENVA</name>
<evidence type="ECO:0000259" key="10">
    <source>
        <dbReference type="PROSITE" id="PS50853"/>
    </source>
</evidence>
<dbReference type="Pfam" id="PF13927">
    <property type="entry name" value="Ig_3"/>
    <property type="match status" value="5"/>
</dbReference>
<feature type="domain" description="Ig-like" evidence="9">
    <location>
        <begin position="402"/>
        <end position="483"/>
    </location>
</feature>
<organism evidence="11 12">
    <name type="scientific">Penaeus vannamei</name>
    <name type="common">Whiteleg shrimp</name>
    <name type="synonym">Litopenaeus vannamei</name>
    <dbReference type="NCBI Taxonomy" id="6689"/>
    <lineage>
        <taxon>Eukaryota</taxon>
        <taxon>Metazoa</taxon>
        <taxon>Ecdysozoa</taxon>
        <taxon>Arthropoda</taxon>
        <taxon>Crustacea</taxon>
        <taxon>Multicrustacea</taxon>
        <taxon>Malacostraca</taxon>
        <taxon>Eumalacostraca</taxon>
        <taxon>Eucarida</taxon>
        <taxon>Decapoda</taxon>
        <taxon>Dendrobranchiata</taxon>
        <taxon>Penaeoidea</taxon>
        <taxon>Penaeidae</taxon>
        <taxon>Penaeus</taxon>
    </lineage>
</organism>
<dbReference type="SUPFAM" id="SSF48726">
    <property type="entry name" value="Immunoglobulin"/>
    <property type="match status" value="6"/>
</dbReference>
<dbReference type="CDD" id="cd00096">
    <property type="entry name" value="Ig"/>
    <property type="match status" value="2"/>
</dbReference>
<dbReference type="PANTHER" id="PTHR11640:SF134">
    <property type="entry name" value="ECHINOID, ISOFORM A-RELATED"/>
    <property type="match status" value="1"/>
</dbReference>
<dbReference type="SMART" id="SM00409">
    <property type="entry name" value="IG"/>
    <property type="match status" value="7"/>
</dbReference>
<dbReference type="Pfam" id="PF07679">
    <property type="entry name" value="I-set"/>
    <property type="match status" value="1"/>
</dbReference>
<feature type="domain" description="Ig-like" evidence="9">
    <location>
        <begin position="583"/>
        <end position="684"/>
    </location>
</feature>
<dbReference type="CDD" id="cd00063">
    <property type="entry name" value="FN3"/>
    <property type="match status" value="1"/>
</dbReference>
<keyword evidence="8" id="KW-0812">Transmembrane</keyword>
<evidence type="ECO:0000256" key="6">
    <source>
        <dbReference type="ARBA" id="ARBA00023319"/>
    </source>
</evidence>
<dbReference type="PANTHER" id="PTHR11640">
    <property type="entry name" value="NEPHRIN"/>
    <property type="match status" value="1"/>
</dbReference>
<accession>A0A423T416</accession>
<dbReference type="InterPro" id="IPR036116">
    <property type="entry name" value="FN3_sf"/>
</dbReference>
<feature type="transmembrane region" description="Helical" evidence="8">
    <location>
        <begin position="994"/>
        <end position="1018"/>
    </location>
</feature>
<dbReference type="SMART" id="SM00408">
    <property type="entry name" value="IGc2"/>
    <property type="match status" value="6"/>
</dbReference>
<keyword evidence="12" id="KW-1185">Reference proteome</keyword>
<evidence type="ECO:0000256" key="3">
    <source>
        <dbReference type="ARBA" id="ARBA00023136"/>
    </source>
</evidence>
<feature type="domain" description="Fibronectin type-III" evidence="10">
    <location>
        <begin position="796"/>
        <end position="886"/>
    </location>
</feature>
<dbReference type="InterPro" id="IPR013098">
    <property type="entry name" value="Ig_I-set"/>
</dbReference>
<comment type="caution">
    <text evidence="11">The sequence shown here is derived from an EMBL/GenBank/DDBJ whole genome shotgun (WGS) entry which is preliminary data.</text>
</comment>
<feature type="region of interest" description="Disordered" evidence="7">
    <location>
        <begin position="1"/>
        <end position="59"/>
    </location>
</feature>